<dbReference type="RefSeq" id="WP_112441481.1">
    <property type="nucleotide sequence ID" value="NZ_CP030073.1"/>
</dbReference>
<dbReference type="InterPro" id="IPR009100">
    <property type="entry name" value="AcylCoA_DH/oxidase_NM_dom_sf"/>
</dbReference>
<organism evidence="8 9">
    <name type="scientific">Streptomyces cadmiisoli</name>
    <dbReference type="NCBI Taxonomy" id="2184053"/>
    <lineage>
        <taxon>Bacteria</taxon>
        <taxon>Bacillati</taxon>
        <taxon>Actinomycetota</taxon>
        <taxon>Actinomycetes</taxon>
        <taxon>Kitasatosporales</taxon>
        <taxon>Streptomycetaceae</taxon>
        <taxon>Streptomyces</taxon>
        <taxon>Streptomyces aurantiacus group</taxon>
    </lineage>
</organism>
<dbReference type="GO" id="GO:0005886">
    <property type="term" value="C:plasma membrane"/>
    <property type="evidence" value="ECO:0007669"/>
    <property type="project" value="TreeGrafter"/>
</dbReference>
<evidence type="ECO:0000256" key="4">
    <source>
        <dbReference type="ARBA" id="ARBA00022827"/>
    </source>
</evidence>
<accession>A0A2Z4J9P9</accession>
<keyword evidence="4 5" id="KW-0274">FAD</keyword>
<name>A0A2Z4J9P9_9ACTN</name>
<dbReference type="Gene3D" id="2.40.110.10">
    <property type="entry name" value="Butyryl-CoA Dehydrogenase, subunit A, domain 2"/>
    <property type="match status" value="1"/>
</dbReference>
<dbReference type="KEGG" id="scad:DN051_38410"/>
<feature type="domain" description="Acyl-CoA dehydrogenase/oxidase C-terminal" evidence="6">
    <location>
        <begin position="246"/>
        <end position="393"/>
    </location>
</feature>
<dbReference type="EMBL" id="CP030073">
    <property type="protein sequence ID" value="AWW41789.1"/>
    <property type="molecule type" value="Genomic_DNA"/>
</dbReference>
<proteinExistence type="inferred from homology"/>
<dbReference type="GO" id="GO:0003995">
    <property type="term" value="F:acyl-CoA dehydrogenase activity"/>
    <property type="evidence" value="ECO:0007669"/>
    <property type="project" value="TreeGrafter"/>
</dbReference>
<keyword evidence="5" id="KW-0560">Oxidoreductase</keyword>
<evidence type="ECO:0000313" key="9">
    <source>
        <dbReference type="Proteomes" id="UP000249616"/>
    </source>
</evidence>
<dbReference type="Pfam" id="PF02770">
    <property type="entry name" value="Acyl-CoA_dh_M"/>
    <property type="match status" value="1"/>
</dbReference>
<dbReference type="Gene3D" id="1.10.540.10">
    <property type="entry name" value="Acyl-CoA dehydrogenase/oxidase, N-terminal domain"/>
    <property type="match status" value="1"/>
</dbReference>
<dbReference type="PANTHER" id="PTHR43884">
    <property type="entry name" value="ACYL-COA DEHYDROGENASE"/>
    <property type="match status" value="1"/>
</dbReference>
<dbReference type="GO" id="GO:0050660">
    <property type="term" value="F:flavin adenine dinucleotide binding"/>
    <property type="evidence" value="ECO:0007669"/>
    <property type="project" value="InterPro"/>
</dbReference>
<evidence type="ECO:0000256" key="2">
    <source>
        <dbReference type="ARBA" id="ARBA00009347"/>
    </source>
</evidence>
<dbReference type="Proteomes" id="UP000249616">
    <property type="component" value="Chromosome"/>
</dbReference>
<dbReference type="InterPro" id="IPR009075">
    <property type="entry name" value="AcylCo_DH/oxidase_C"/>
</dbReference>
<dbReference type="InterPro" id="IPR046373">
    <property type="entry name" value="Acyl-CoA_Oxase/DH_mid-dom_sf"/>
</dbReference>
<dbReference type="InterPro" id="IPR036250">
    <property type="entry name" value="AcylCo_DH-like_C"/>
</dbReference>
<dbReference type="InterPro" id="IPR037069">
    <property type="entry name" value="AcylCoA_DH/ox_N_sf"/>
</dbReference>
<dbReference type="Gene3D" id="1.20.140.10">
    <property type="entry name" value="Butyryl-CoA Dehydrogenase, subunit A, domain 3"/>
    <property type="match status" value="1"/>
</dbReference>
<evidence type="ECO:0000259" key="6">
    <source>
        <dbReference type="Pfam" id="PF00441"/>
    </source>
</evidence>
<feature type="domain" description="Acyl-CoA oxidase/dehydrogenase middle" evidence="7">
    <location>
        <begin position="138"/>
        <end position="221"/>
    </location>
</feature>
<dbReference type="CDD" id="cd00567">
    <property type="entry name" value="ACAD"/>
    <property type="match status" value="1"/>
</dbReference>
<sequence>MYDNVSVDTFLLNPQKFDGAPFDEETRQLMRAFIDWYEGRGKKQLVDDYADWHRDFLNFAGEAGLYSSCLIPAEDSAGEQRWDTARNSALNELLGFYGINGWYTWHVSILGLLPIWGSSNTAARKRAVELLKQGHSAAFALSEKEHGADIYSTDMRLEPASGGQFVANGAKYYIGNGNVAGLVTVFGRRTDIDGVDGYMCFIADSRQDGYRAVRNVANQHLYVGEIALENYVVRPEDILHTGRAAFDVALNSVNIGKFNLSGAGLGATEHALYESLNHAHNRELYGRRVTTFPHVRRLFSESYLRLVAMKLFTGRAAHYIRAASAEDRRYILFAALSKVHVTTEAERVMSLLWDVIAAKGFEANTHFNWVARDLPGLPRLEGTVHVNTLLVLKFMRGYFTGDASVAPVPDLTTALSDDSYVFQQAGAGNLGDVRFADWRTAFDGFAHLENVRQFREQAEQLLALVSGDGVAKKMDRDIEFALAVGPLFTLVVYGQLVLEQASLLGADARVVDSVFNLLVKDFSGRLVEFHGHPSVDESEQAWAMAAVRRPHWNEDRDAHVEKLVESLVDAYEMGP</sequence>
<keyword evidence="9" id="KW-1185">Reference proteome</keyword>
<evidence type="ECO:0000256" key="3">
    <source>
        <dbReference type="ARBA" id="ARBA00022630"/>
    </source>
</evidence>
<dbReference type="InterPro" id="IPR006091">
    <property type="entry name" value="Acyl-CoA_Oxase/DH_mid-dom"/>
</dbReference>
<evidence type="ECO:0000256" key="5">
    <source>
        <dbReference type="RuleBase" id="RU362125"/>
    </source>
</evidence>
<evidence type="ECO:0000313" key="8">
    <source>
        <dbReference type="EMBL" id="AWW41789.1"/>
    </source>
</evidence>
<dbReference type="SUPFAM" id="SSF56645">
    <property type="entry name" value="Acyl-CoA dehydrogenase NM domain-like"/>
    <property type="match status" value="1"/>
</dbReference>
<evidence type="ECO:0000259" key="7">
    <source>
        <dbReference type="Pfam" id="PF02770"/>
    </source>
</evidence>
<gene>
    <name evidence="8" type="ORF">DN051_38410</name>
</gene>
<comment type="similarity">
    <text evidence="2 5">Belongs to the acyl-CoA dehydrogenase family.</text>
</comment>
<dbReference type="SUPFAM" id="SSF47203">
    <property type="entry name" value="Acyl-CoA dehydrogenase C-terminal domain-like"/>
    <property type="match status" value="1"/>
</dbReference>
<dbReference type="PANTHER" id="PTHR43884:SF19">
    <property type="entry name" value="ACYL-COA DEHYDROGENASE FADE4-RELATED"/>
    <property type="match status" value="1"/>
</dbReference>
<evidence type="ECO:0000256" key="1">
    <source>
        <dbReference type="ARBA" id="ARBA00001974"/>
    </source>
</evidence>
<keyword evidence="3 5" id="KW-0285">Flavoprotein</keyword>
<dbReference type="Pfam" id="PF00441">
    <property type="entry name" value="Acyl-CoA_dh_1"/>
    <property type="match status" value="1"/>
</dbReference>
<dbReference type="AlphaFoldDB" id="A0A2Z4J9P9"/>
<protein>
    <submittedName>
        <fullName evidence="8">Acyl-CoA dehydrogenase</fullName>
    </submittedName>
</protein>
<reference evidence="8 9" key="1">
    <citation type="journal article" date="2019" name="Int. J. Syst. Evol. Microbiol.">
        <title>Streptomyces cadmiisoli sp. nov., a novel actinomycete isolated from cadmium-contaminated soil.</title>
        <authorList>
            <person name="Li K."/>
            <person name="Tang X."/>
            <person name="Zhao J."/>
            <person name="Guo Y."/>
            <person name="Tang Y."/>
            <person name="Gao J."/>
        </authorList>
    </citation>
    <scope>NUCLEOTIDE SEQUENCE [LARGE SCALE GENOMIC DNA]</scope>
    <source>
        <strain evidence="8 9">ZFG47</strain>
    </source>
</reference>
<comment type="cofactor">
    <cofactor evidence="1 5">
        <name>FAD</name>
        <dbReference type="ChEBI" id="CHEBI:57692"/>
    </cofactor>
</comment>